<gene>
    <name evidence="1" type="ORF">NEUTE1DRAFT_49983</name>
</gene>
<evidence type="ECO:0000313" key="2">
    <source>
        <dbReference type="Proteomes" id="UP000008065"/>
    </source>
</evidence>
<dbReference type="Proteomes" id="UP000008065">
    <property type="component" value="Unassembled WGS sequence"/>
</dbReference>
<dbReference type="VEuPathDB" id="FungiDB:NEUTE1DRAFT_49983"/>
<feature type="non-terminal residue" evidence="1">
    <location>
        <position position="1"/>
    </location>
</feature>
<proteinExistence type="predicted"/>
<protein>
    <submittedName>
        <fullName evidence="1">Uncharacterized protein</fullName>
    </submittedName>
</protein>
<accession>F8MWM8</accession>
<dbReference type="EMBL" id="GL891307">
    <property type="protein sequence ID" value="EGO54149.1"/>
    <property type="molecule type" value="Genomic_DNA"/>
</dbReference>
<dbReference type="GeneID" id="20828241"/>
<dbReference type="RefSeq" id="XP_009853893.1">
    <property type="nucleotide sequence ID" value="XM_009855591.1"/>
</dbReference>
<reference evidence="2" key="1">
    <citation type="journal article" date="2011" name="Genetics">
        <title>Massive changes in genome architecture accompany the transition to self-fertility in the filamentous fungus Neurospora tetrasperma.</title>
        <authorList>
            <person name="Ellison C.E."/>
            <person name="Stajich J.E."/>
            <person name="Jacobson D.J."/>
            <person name="Natvig D.O."/>
            <person name="Lapidus A."/>
            <person name="Foster B."/>
            <person name="Aerts A."/>
            <person name="Riley R."/>
            <person name="Lindquist E.A."/>
            <person name="Grigoriev I.V."/>
            <person name="Taylor J.W."/>
        </authorList>
    </citation>
    <scope>NUCLEOTIDE SEQUENCE [LARGE SCALE GENOMIC DNA]</scope>
    <source>
        <strain evidence="2">FGSC 2508 / P0657</strain>
    </source>
</reference>
<dbReference type="KEGG" id="nte:NEUTE1DRAFT49983"/>
<organism evidence="1 2">
    <name type="scientific">Neurospora tetrasperma (strain FGSC 2508 / ATCC MYA-4615 / P0657)</name>
    <dbReference type="NCBI Taxonomy" id="510951"/>
    <lineage>
        <taxon>Eukaryota</taxon>
        <taxon>Fungi</taxon>
        <taxon>Dikarya</taxon>
        <taxon>Ascomycota</taxon>
        <taxon>Pezizomycotina</taxon>
        <taxon>Sordariomycetes</taxon>
        <taxon>Sordariomycetidae</taxon>
        <taxon>Sordariales</taxon>
        <taxon>Sordariaceae</taxon>
        <taxon>Neurospora</taxon>
    </lineage>
</organism>
<name>F8MWM8_NEUT8</name>
<sequence length="63" mass="6905">HRTTGADVDPTWVTATPVTCTCSICHSALSPPQSAGAYVDQWQKDKSLYRRLALITARNPSFL</sequence>
<dbReference type="AlphaFoldDB" id="F8MWM8"/>
<dbReference type="HOGENOM" id="CLU_2892094_0_0_1"/>
<evidence type="ECO:0000313" key="1">
    <source>
        <dbReference type="EMBL" id="EGO54149.1"/>
    </source>
</evidence>
<keyword evidence="2" id="KW-1185">Reference proteome</keyword>